<dbReference type="OrthoDB" id="9785192at2"/>
<organism evidence="1 2">
    <name type="scientific">Bacillus timonensis</name>
    <dbReference type="NCBI Taxonomy" id="1033734"/>
    <lineage>
        <taxon>Bacteria</taxon>
        <taxon>Bacillati</taxon>
        <taxon>Bacillota</taxon>
        <taxon>Bacilli</taxon>
        <taxon>Bacillales</taxon>
        <taxon>Bacillaceae</taxon>
        <taxon>Bacillus</taxon>
    </lineage>
</organism>
<keyword evidence="2" id="KW-1185">Reference proteome</keyword>
<evidence type="ECO:0000313" key="1">
    <source>
        <dbReference type="EMBL" id="THE10013.1"/>
    </source>
</evidence>
<accession>A0A4V3V752</accession>
<protein>
    <submittedName>
        <fullName evidence="1">DUF541 domain-containing protein</fullName>
    </submittedName>
</protein>
<reference evidence="1 2" key="1">
    <citation type="journal article" date="2019" name="Indoor Air">
        <title>Impacts of indoor surface finishes on bacterial viability.</title>
        <authorList>
            <person name="Hu J."/>
            <person name="Maamar S.B."/>
            <person name="Glawe A.J."/>
            <person name="Gottel N."/>
            <person name="Gilbert J.A."/>
            <person name="Hartmann E.M."/>
        </authorList>
    </citation>
    <scope>NUCLEOTIDE SEQUENCE [LARGE SCALE GENOMIC DNA]</scope>
    <source>
        <strain evidence="1 2">AF060A6</strain>
    </source>
</reference>
<dbReference type="PANTHER" id="PTHR34387">
    <property type="entry name" value="SLR1258 PROTEIN"/>
    <property type="match status" value="1"/>
</dbReference>
<dbReference type="PANTHER" id="PTHR34387:SF1">
    <property type="entry name" value="PERIPLASMIC IMMUNOGENIC PROTEIN"/>
    <property type="match status" value="1"/>
</dbReference>
<dbReference type="InterPro" id="IPR052022">
    <property type="entry name" value="26kDa_periplasmic_antigen"/>
</dbReference>
<sequence length="272" mass="30413">MSFSVRHLEKEWKSSSRGFVGFFNLFDTPIMTKLIQYKKDSGRRTTMYYYEPWMMRSQQIRNKYGNQHKLKVNGEGIVTATPTSSTITLGVITESSTVSAAQNENSQITNKVIQSLLAAGIPNEHIKTVDFRIEILYDYENSKQTLKGYKVIHMLQISDVDIQATGSIVDTAVQNGANTVTSIQFTVSNPQVYYAKALENAIKDAQGKARTIANELGVQLQVIPLHIQEQSQQSPPIPFQTAMFAKSEAATPIQPGELTITARIEATFTYTF</sequence>
<evidence type="ECO:0000313" key="2">
    <source>
        <dbReference type="Proteomes" id="UP000306477"/>
    </source>
</evidence>
<dbReference type="InterPro" id="IPR007497">
    <property type="entry name" value="SIMPL/DUF541"/>
</dbReference>
<gene>
    <name evidence="1" type="ORF">E1I69_20225</name>
</gene>
<comment type="caution">
    <text evidence="1">The sequence shown here is derived from an EMBL/GenBank/DDBJ whole genome shotgun (WGS) entry which is preliminary data.</text>
</comment>
<name>A0A4V3V752_9BACI</name>
<dbReference type="Proteomes" id="UP000306477">
    <property type="component" value="Unassembled WGS sequence"/>
</dbReference>
<dbReference type="EMBL" id="SLUB01000056">
    <property type="protein sequence ID" value="THE10013.1"/>
    <property type="molecule type" value="Genomic_DNA"/>
</dbReference>
<dbReference type="AlphaFoldDB" id="A0A4V3V752"/>
<dbReference type="GO" id="GO:0006974">
    <property type="term" value="P:DNA damage response"/>
    <property type="evidence" value="ECO:0007669"/>
    <property type="project" value="TreeGrafter"/>
</dbReference>
<dbReference type="Gene3D" id="3.30.110.170">
    <property type="entry name" value="Protein of unknown function (DUF541), domain 1"/>
    <property type="match status" value="1"/>
</dbReference>
<dbReference type="Pfam" id="PF04402">
    <property type="entry name" value="SIMPL"/>
    <property type="match status" value="1"/>
</dbReference>
<dbReference type="Gene3D" id="3.30.70.2970">
    <property type="entry name" value="Protein of unknown function (DUF541), domain 2"/>
    <property type="match status" value="1"/>
</dbReference>
<proteinExistence type="predicted"/>